<protein>
    <submittedName>
        <fullName evidence="2">Uncharacterized protein</fullName>
    </submittedName>
</protein>
<evidence type="ECO:0000313" key="2">
    <source>
        <dbReference type="EMBL" id="OHS93759.1"/>
    </source>
</evidence>
<feature type="compositionally biased region" description="Low complexity" evidence="1">
    <location>
        <begin position="97"/>
        <end position="123"/>
    </location>
</feature>
<dbReference type="Proteomes" id="UP000179807">
    <property type="component" value="Unassembled WGS sequence"/>
</dbReference>
<dbReference type="GeneID" id="94830800"/>
<evidence type="ECO:0000256" key="1">
    <source>
        <dbReference type="SAM" id="MobiDB-lite"/>
    </source>
</evidence>
<reference evidence="2" key="1">
    <citation type="submission" date="2016-10" db="EMBL/GenBank/DDBJ databases">
        <authorList>
            <person name="Benchimol M."/>
            <person name="Almeida L.G."/>
            <person name="Vasconcelos A.T."/>
            <person name="Perreira-Neves A."/>
            <person name="Rosa I.A."/>
            <person name="Tasca T."/>
            <person name="Bogo M.R."/>
            <person name="de Souza W."/>
        </authorList>
    </citation>
    <scope>NUCLEOTIDE SEQUENCE [LARGE SCALE GENOMIC DNA]</scope>
    <source>
        <strain evidence="2">K</strain>
    </source>
</reference>
<dbReference type="AlphaFoldDB" id="A0A1J4J6G4"/>
<keyword evidence="3" id="KW-1185">Reference proteome</keyword>
<name>A0A1J4J6G4_9EUKA</name>
<sequence length="384" mass="44603">MSQMIMNDLDDEYQNEFQNFKKTLNQFHILFKKFPNSPLMNQPGYIDFRTSIPESIQEKYCDITNKLIEFAHKKVLLAIDAVVSPCIPGIDNFNQNNSGNTSTSGNNINSHNNQNSNVSNSTNPEINHRDKISDTKSDKVSDKSSDILSNAINELAMSIFFSPFSISNVKLRDALKYTKYCYEYLLRRLVQYNYILNHEDNPFLSSILRLFTFTIILYGIVRNDQLDFFLSKTLNTKQCDNARLIYFHADQVFEYFSQILRTPNQYSVRFHSQIVETREKLDEMLKSMEDVFKDEFIAKPLNSEEGDDSDLSPICLTRPETYVRDATPPLTLKKLNEKCDNSVEYAHLDPVVSDMHQPTGEIALKLYLTARKPPNRRFYTILRH</sequence>
<proteinExistence type="predicted"/>
<organism evidence="2 3">
    <name type="scientific">Tritrichomonas foetus</name>
    <dbReference type="NCBI Taxonomy" id="1144522"/>
    <lineage>
        <taxon>Eukaryota</taxon>
        <taxon>Metamonada</taxon>
        <taxon>Parabasalia</taxon>
        <taxon>Tritrichomonadida</taxon>
        <taxon>Tritrichomonadidae</taxon>
        <taxon>Tritrichomonas</taxon>
    </lineage>
</organism>
<feature type="region of interest" description="Disordered" evidence="1">
    <location>
        <begin position="97"/>
        <end position="142"/>
    </location>
</feature>
<feature type="compositionally biased region" description="Basic and acidic residues" evidence="1">
    <location>
        <begin position="126"/>
        <end position="142"/>
    </location>
</feature>
<dbReference type="EMBL" id="MLAK01001371">
    <property type="protein sequence ID" value="OHS93759.1"/>
    <property type="molecule type" value="Genomic_DNA"/>
</dbReference>
<gene>
    <name evidence="2" type="ORF">TRFO_11544</name>
</gene>
<dbReference type="RefSeq" id="XP_068346896.1">
    <property type="nucleotide sequence ID" value="XM_068496096.1"/>
</dbReference>
<accession>A0A1J4J6G4</accession>
<dbReference type="VEuPathDB" id="TrichDB:TRFO_11544"/>
<comment type="caution">
    <text evidence="2">The sequence shown here is derived from an EMBL/GenBank/DDBJ whole genome shotgun (WGS) entry which is preliminary data.</text>
</comment>
<evidence type="ECO:0000313" key="3">
    <source>
        <dbReference type="Proteomes" id="UP000179807"/>
    </source>
</evidence>